<gene>
    <name evidence="2" type="ORF">CO007_03185</name>
</gene>
<feature type="transmembrane region" description="Helical" evidence="1">
    <location>
        <begin position="260"/>
        <end position="277"/>
    </location>
</feature>
<evidence type="ECO:0000313" key="2">
    <source>
        <dbReference type="EMBL" id="PJC81726.1"/>
    </source>
</evidence>
<comment type="caution">
    <text evidence="2">The sequence shown here is derived from an EMBL/GenBank/DDBJ whole genome shotgun (WGS) entry which is preliminary data.</text>
</comment>
<feature type="transmembrane region" description="Helical" evidence="1">
    <location>
        <begin position="283"/>
        <end position="303"/>
    </location>
</feature>
<evidence type="ECO:0000256" key="1">
    <source>
        <dbReference type="SAM" id="Phobius"/>
    </source>
</evidence>
<feature type="transmembrane region" description="Helical" evidence="1">
    <location>
        <begin position="62"/>
        <end position="95"/>
    </location>
</feature>
<name>A0A2M8GMF1_9BACT</name>
<dbReference type="AlphaFoldDB" id="A0A2M8GMF1"/>
<protein>
    <recommendedName>
        <fullName evidence="4">Glycosyltransferase RgtA/B/C/D-like domain-containing protein</fullName>
    </recommendedName>
</protein>
<organism evidence="2 3">
    <name type="scientific">Candidatus Roizmanbacteria bacterium CG_4_8_14_3_um_filter_36_10</name>
    <dbReference type="NCBI Taxonomy" id="1974834"/>
    <lineage>
        <taxon>Bacteria</taxon>
        <taxon>Candidatus Roizmaniibacteriota</taxon>
    </lineage>
</organism>
<evidence type="ECO:0008006" key="4">
    <source>
        <dbReference type="Google" id="ProtNLM"/>
    </source>
</evidence>
<keyword evidence="1" id="KW-1133">Transmembrane helix</keyword>
<sequence>MNKWILIVFLLSVFFVSFLPVKDTDFGWHYRCGKQFFDQKSLCTKNEFSYFLPNYRSSNPSLFYNIILALTFDRFGFTGVGILGSIIFTLSALLFVKLIRAKRLLAITGFFLSSFLSYSTFALGLRSQIITYFFFLLALYLVEVSRKNKFYLAFFPLLFLFWVNTHIGFFLGPIILGFYFIDLLLKKEKIIIYVLLIMVVSFLTSLINPFGIRVFQEIVNHALSPLNNMIAEWVAPPSWQILFIVLLTAVGVISATKKKSLFFFFLIIFFSFLGLKARRNLPFFYTTFFYVFLNGPYPVSFFSQRKFIEAVDFISLPLLVSLMAFLLIVQLPKTVQFNYSWQNYCRTGLVTYPCQALKNFPSLSGNVYNAYEWGGFLIWQKPQIKVFVDGRMPAWKDENGKSPYQVYLEIIQTQPGWNEKLNQLKTNYLLIQNGTFLDLLLEKEHDKYGWQEKYRDKTAAIYKNTNF</sequence>
<accession>A0A2M8GMF1</accession>
<dbReference type="Proteomes" id="UP000229370">
    <property type="component" value="Unassembled WGS sequence"/>
</dbReference>
<dbReference type="EMBL" id="PFQK01000054">
    <property type="protein sequence ID" value="PJC81726.1"/>
    <property type="molecule type" value="Genomic_DNA"/>
</dbReference>
<feature type="transmembrane region" description="Helical" evidence="1">
    <location>
        <begin position="310"/>
        <end position="329"/>
    </location>
</feature>
<evidence type="ECO:0000313" key="3">
    <source>
        <dbReference type="Proteomes" id="UP000229370"/>
    </source>
</evidence>
<feature type="transmembrane region" description="Helical" evidence="1">
    <location>
        <begin position="115"/>
        <end position="142"/>
    </location>
</feature>
<proteinExistence type="predicted"/>
<reference evidence="3" key="1">
    <citation type="submission" date="2017-09" db="EMBL/GenBank/DDBJ databases">
        <title>Depth-based differentiation of microbial function through sediment-hosted aquifers and enrichment of novel symbionts in the deep terrestrial subsurface.</title>
        <authorList>
            <person name="Probst A.J."/>
            <person name="Ladd B."/>
            <person name="Jarett J.K."/>
            <person name="Geller-Mcgrath D.E."/>
            <person name="Sieber C.M.K."/>
            <person name="Emerson J.B."/>
            <person name="Anantharaman K."/>
            <person name="Thomas B.C."/>
            <person name="Malmstrom R."/>
            <person name="Stieglmeier M."/>
            <person name="Klingl A."/>
            <person name="Woyke T."/>
            <person name="Ryan C.M."/>
            <person name="Banfield J.F."/>
        </authorList>
    </citation>
    <scope>NUCLEOTIDE SEQUENCE [LARGE SCALE GENOMIC DNA]</scope>
</reference>
<feature type="transmembrane region" description="Helical" evidence="1">
    <location>
        <begin position="190"/>
        <end position="210"/>
    </location>
</feature>
<feature type="transmembrane region" description="Helical" evidence="1">
    <location>
        <begin position="154"/>
        <end position="181"/>
    </location>
</feature>
<feature type="transmembrane region" description="Helical" evidence="1">
    <location>
        <begin position="230"/>
        <end position="253"/>
    </location>
</feature>
<keyword evidence="1" id="KW-0812">Transmembrane</keyword>
<keyword evidence="1" id="KW-0472">Membrane</keyword>